<sequence>MPPWRAALQDARFPCGDSLCEPFDRRSHASRYTFNGHILNFPRNKPKQALIVSKYVTPLMAGIISNAIRPFNGLRNQTANSSRKCNSWIDVEK</sequence>
<proteinExistence type="predicted"/>
<protein>
    <submittedName>
        <fullName evidence="3">Uncharacterized protein</fullName>
    </submittedName>
</protein>
<dbReference type="EMBL" id="CAADFJ010000499">
    <property type="protein sequence ID" value="VFK08267.1"/>
    <property type="molecule type" value="Genomic_DNA"/>
</dbReference>
<evidence type="ECO:0000313" key="2">
    <source>
        <dbReference type="EMBL" id="VFK04944.1"/>
    </source>
</evidence>
<dbReference type="EMBL" id="CAADFI010000478">
    <property type="protein sequence ID" value="VFK04705.1"/>
    <property type="molecule type" value="Genomic_DNA"/>
</dbReference>
<accession>A0A450VU23</accession>
<evidence type="ECO:0000313" key="3">
    <source>
        <dbReference type="EMBL" id="VFK08267.1"/>
    </source>
</evidence>
<gene>
    <name evidence="2" type="ORF">BECKH772A_GA0070896_104823</name>
    <name evidence="1" type="ORF">BECKH772B_GA0070898_104783</name>
    <name evidence="3" type="ORF">BECKH772C_GA0070978_104993</name>
</gene>
<organism evidence="3">
    <name type="scientific">Candidatus Kentrum eta</name>
    <dbReference type="NCBI Taxonomy" id="2126337"/>
    <lineage>
        <taxon>Bacteria</taxon>
        <taxon>Pseudomonadati</taxon>
        <taxon>Pseudomonadota</taxon>
        <taxon>Gammaproteobacteria</taxon>
        <taxon>Candidatus Kentrum</taxon>
    </lineage>
</organism>
<dbReference type="EMBL" id="CAADFG010000482">
    <property type="protein sequence ID" value="VFK04944.1"/>
    <property type="molecule type" value="Genomic_DNA"/>
</dbReference>
<evidence type="ECO:0000313" key="1">
    <source>
        <dbReference type="EMBL" id="VFK04705.1"/>
    </source>
</evidence>
<name>A0A450VU23_9GAMM</name>
<dbReference type="AlphaFoldDB" id="A0A450VU23"/>
<reference evidence="3" key="1">
    <citation type="submission" date="2019-02" db="EMBL/GenBank/DDBJ databases">
        <authorList>
            <person name="Gruber-Vodicka R. H."/>
            <person name="Seah K. B. B."/>
        </authorList>
    </citation>
    <scope>NUCLEOTIDE SEQUENCE</scope>
    <source>
        <strain evidence="3">BECK_SA2B12</strain>
        <strain evidence="2">BECK_SA2B15</strain>
        <strain evidence="1">BECK_SA2B20</strain>
    </source>
</reference>